<evidence type="ECO:0000313" key="4">
    <source>
        <dbReference type="Proteomes" id="UP000010422"/>
    </source>
</evidence>
<dbReference type="GO" id="GO:0019933">
    <property type="term" value="P:cAMP-mediated signaling"/>
    <property type="evidence" value="ECO:0007669"/>
    <property type="project" value="TreeGrafter"/>
</dbReference>
<dbReference type="GO" id="GO:0008179">
    <property type="term" value="F:adenylate cyclase binding"/>
    <property type="evidence" value="ECO:0007669"/>
    <property type="project" value="TreeGrafter"/>
</dbReference>
<sequence length="232" mass="25417">MIDNSAPLHVLEGSLSQVVALRDTGRGTNVLNHLSMVSEGAAALGWVMAGSAAAGYIQDMRDSAQFYADRILKKRQFFMNRNTTETAWVHAYMKLLAELQAYVKKYYPEGFTRSSKSQAERKNNDIARTAESGMDAASMGDAAMTPSDASLPEIESPEPINIESVFAELNMGESITSKLRKVNKGEKTQKHAPARPLCGASESPSPCSMVVEEKKTKLPCRKILTGNRWTIV</sequence>
<dbReference type="InterPro" id="IPR036222">
    <property type="entry name" value="CAP_N_sf"/>
</dbReference>
<name>L0PD39_PNEJI</name>
<dbReference type="Pfam" id="PF21938">
    <property type="entry name" value="CAP_N"/>
    <property type="match status" value="1"/>
</dbReference>
<gene>
    <name evidence="3" type="ORF">PNEJI1_002903</name>
</gene>
<dbReference type="InParanoid" id="L0PD39"/>
<protein>
    <recommendedName>
        <fullName evidence="2">CAP N-terminal domain-containing protein</fullName>
    </recommendedName>
</protein>
<dbReference type="AlphaFoldDB" id="L0PD39"/>
<dbReference type="GO" id="GO:0003779">
    <property type="term" value="F:actin binding"/>
    <property type="evidence" value="ECO:0007669"/>
    <property type="project" value="InterPro"/>
</dbReference>
<dbReference type="PANTHER" id="PTHR10652">
    <property type="entry name" value="ADENYLYL CYCLASE-ASSOCIATED PROTEIN"/>
    <property type="match status" value="1"/>
</dbReference>
<dbReference type="SUPFAM" id="SSF101278">
    <property type="entry name" value="N-terminal domain of adenylylcyclase associated protein, CAP"/>
    <property type="match status" value="1"/>
</dbReference>
<reference evidence="3 4" key="1">
    <citation type="journal article" date="2012" name="MBio">
        <title>De novo assembly of the Pneumocystis jirovecii genome from a single bronchoalveolar lavage fluid specimen from a patient.</title>
        <authorList>
            <person name="Cisse O.H."/>
            <person name="Pagni M."/>
            <person name="Hauser P.M."/>
        </authorList>
    </citation>
    <scope>NUCLEOTIDE SEQUENCE [LARGE SCALE GENOMIC DNA]</scope>
    <source>
        <strain evidence="3 4">SE8</strain>
    </source>
</reference>
<organism evidence="4">
    <name type="scientific">Pneumocystis jirovecii</name>
    <name type="common">Human pneumocystis pneumonia agent</name>
    <dbReference type="NCBI Taxonomy" id="42068"/>
    <lineage>
        <taxon>Eukaryota</taxon>
        <taxon>Fungi</taxon>
        <taxon>Dikarya</taxon>
        <taxon>Ascomycota</taxon>
        <taxon>Taphrinomycotina</taxon>
        <taxon>Pneumocystomycetes</taxon>
        <taxon>Pneumocystaceae</taxon>
        <taxon>Pneumocystis</taxon>
    </lineage>
</organism>
<dbReference type="GO" id="GO:0005737">
    <property type="term" value="C:cytoplasm"/>
    <property type="evidence" value="ECO:0007669"/>
    <property type="project" value="TreeGrafter"/>
</dbReference>
<dbReference type="GO" id="GO:0007015">
    <property type="term" value="P:actin filament organization"/>
    <property type="evidence" value="ECO:0007669"/>
    <property type="project" value="TreeGrafter"/>
</dbReference>
<feature type="domain" description="CAP N-terminal" evidence="2">
    <location>
        <begin position="10"/>
        <end position="110"/>
    </location>
</feature>
<comment type="caution">
    <text evidence="3">The sequence shown here is derived from an EMBL/GenBank/DDBJ whole genome shotgun (WGS) entry which is preliminary data.</text>
</comment>
<dbReference type="EMBL" id="CAKM01000195">
    <property type="protein sequence ID" value="CCJ29545.1"/>
    <property type="molecule type" value="Genomic_DNA"/>
</dbReference>
<accession>L0PD39</accession>
<feature type="region of interest" description="Disordered" evidence="1">
    <location>
        <begin position="181"/>
        <end position="206"/>
    </location>
</feature>
<dbReference type="Gene3D" id="1.25.40.330">
    <property type="entry name" value="Adenylate cyclase-associated CAP, N-terminal domain"/>
    <property type="match status" value="1"/>
</dbReference>
<dbReference type="STRING" id="1209962.L0PD39"/>
<dbReference type="VEuPathDB" id="FungiDB:PNEJI1_002903"/>
<dbReference type="PANTHER" id="PTHR10652:SF0">
    <property type="entry name" value="ADENYLYL CYCLASE-ASSOCIATED PROTEIN"/>
    <property type="match status" value="1"/>
</dbReference>
<evidence type="ECO:0000256" key="1">
    <source>
        <dbReference type="SAM" id="MobiDB-lite"/>
    </source>
</evidence>
<dbReference type="InterPro" id="IPR001837">
    <property type="entry name" value="Adenylate_cyclase-assoc_CAP"/>
</dbReference>
<dbReference type="Proteomes" id="UP000010422">
    <property type="component" value="Unassembled WGS sequence"/>
</dbReference>
<evidence type="ECO:0000259" key="2">
    <source>
        <dbReference type="Pfam" id="PF21938"/>
    </source>
</evidence>
<dbReference type="InterPro" id="IPR053950">
    <property type="entry name" value="CAP_N"/>
</dbReference>
<evidence type="ECO:0000313" key="3">
    <source>
        <dbReference type="EMBL" id="CCJ29545.1"/>
    </source>
</evidence>
<proteinExistence type="predicted"/>